<evidence type="ECO:0000313" key="4">
    <source>
        <dbReference type="Proteomes" id="UP001610444"/>
    </source>
</evidence>
<organism evidence="3 4">
    <name type="scientific">Aspergillus pseudodeflectus</name>
    <dbReference type="NCBI Taxonomy" id="176178"/>
    <lineage>
        <taxon>Eukaryota</taxon>
        <taxon>Fungi</taxon>
        <taxon>Dikarya</taxon>
        <taxon>Ascomycota</taxon>
        <taxon>Pezizomycotina</taxon>
        <taxon>Eurotiomycetes</taxon>
        <taxon>Eurotiomycetidae</taxon>
        <taxon>Eurotiales</taxon>
        <taxon>Aspergillaceae</taxon>
        <taxon>Aspergillus</taxon>
        <taxon>Aspergillus subgen. Nidulantes</taxon>
    </lineage>
</organism>
<dbReference type="PANTHER" id="PTHR42083">
    <property type="entry name" value="MARVEL DOMAIN-CONTAINING PROTEIN"/>
    <property type="match status" value="1"/>
</dbReference>
<sequence length="220" mass="25038">MTPAPAPPPEYNSESPPQYTPPTRPNTPIDIKTTHYSDDPVSIHPLKLSHDYRLYALTLAVLRTLQYLLAVIIIAIYAPDPRQTSSTHAPAGWLYTGLVAWLSGMVCLLYFLIPVKHTEWWYTGDAVVAILWLVQVARFEGLLYPDCRVELEIGNAALSVTKIRRCVWVSLASLIVWDLGSEKEGIDAGEEFWSFEKTRSIETRCMEDLERFDSRDVDRR</sequence>
<keyword evidence="2" id="KW-0472">Membrane</keyword>
<proteinExistence type="predicted"/>
<protein>
    <recommendedName>
        <fullName evidence="5">MARVEL domain-containing protein</fullName>
    </recommendedName>
</protein>
<feature type="transmembrane region" description="Helical" evidence="2">
    <location>
        <begin position="93"/>
        <end position="113"/>
    </location>
</feature>
<dbReference type="EMBL" id="JBFXLR010000014">
    <property type="protein sequence ID" value="KAL2852968.1"/>
    <property type="molecule type" value="Genomic_DNA"/>
</dbReference>
<feature type="transmembrane region" description="Helical" evidence="2">
    <location>
        <begin position="54"/>
        <end position="78"/>
    </location>
</feature>
<dbReference type="RefSeq" id="XP_070900609.1">
    <property type="nucleotide sequence ID" value="XM_071045190.1"/>
</dbReference>
<feature type="region of interest" description="Disordered" evidence="1">
    <location>
        <begin position="1"/>
        <end position="29"/>
    </location>
</feature>
<keyword evidence="2" id="KW-0812">Transmembrane</keyword>
<dbReference type="GeneID" id="98160354"/>
<evidence type="ECO:0000256" key="1">
    <source>
        <dbReference type="SAM" id="MobiDB-lite"/>
    </source>
</evidence>
<name>A0ABR4KL04_9EURO</name>
<accession>A0ABR4KL04</accession>
<comment type="caution">
    <text evidence="3">The sequence shown here is derived from an EMBL/GenBank/DDBJ whole genome shotgun (WGS) entry which is preliminary data.</text>
</comment>
<feature type="compositionally biased region" description="Pro residues" evidence="1">
    <location>
        <begin position="1"/>
        <end position="10"/>
    </location>
</feature>
<reference evidence="3 4" key="1">
    <citation type="submission" date="2024-07" db="EMBL/GenBank/DDBJ databases">
        <title>Section-level genome sequencing and comparative genomics of Aspergillus sections Usti and Cavernicolus.</title>
        <authorList>
            <consortium name="Lawrence Berkeley National Laboratory"/>
            <person name="Nybo J.L."/>
            <person name="Vesth T.C."/>
            <person name="Theobald S."/>
            <person name="Frisvad J.C."/>
            <person name="Larsen T.O."/>
            <person name="Kjaerboelling I."/>
            <person name="Rothschild-Mancinelli K."/>
            <person name="Lyhne E.K."/>
            <person name="Kogle M.E."/>
            <person name="Barry K."/>
            <person name="Clum A."/>
            <person name="Na H."/>
            <person name="Ledsgaard L."/>
            <person name="Lin J."/>
            <person name="Lipzen A."/>
            <person name="Kuo A."/>
            <person name="Riley R."/>
            <person name="Mondo S."/>
            <person name="LaButti K."/>
            <person name="Haridas S."/>
            <person name="Pangalinan J."/>
            <person name="Salamov A.A."/>
            <person name="Simmons B.A."/>
            <person name="Magnuson J.K."/>
            <person name="Chen J."/>
            <person name="Drula E."/>
            <person name="Henrissat B."/>
            <person name="Wiebenga A."/>
            <person name="Lubbers R.J."/>
            <person name="Gomes A.C."/>
            <person name="Macurrencykelacurrency M.R."/>
            <person name="Stajich J."/>
            <person name="Grigoriev I.V."/>
            <person name="Mortensen U.H."/>
            <person name="De vries R.P."/>
            <person name="Baker S.E."/>
            <person name="Andersen M.R."/>
        </authorList>
    </citation>
    <scope>NUCLEOTIDE SEQUENCE [LARGE SCALE GENOMIC DNA]</scope>
    <source>
        <strain evidence="3 4">CBS 756.74</strain>
    </source>
</reference>
<evidence type="ECO:0000313" key="3">
    <source>
        <dbReference type="EMBL" id="KAL2852968.1"/>
    </source>
</evidence>
<evidence type="ECO:0008006" key="5">
    <source>
        <dbReference type="Google" id="ProtNLM"/>
    </source>
</evidence>
<gene>
    <name evidence="3" type="ORF">BJX68DRAFT_265213</name>
</gene>
<keyword evidence="2" id="KW-1133">Transmembrane helix</keyword>
<dbReference type="PANTHER" id="PTHR42083:SF1">
    <property type="entry name" value="MARVEL DOMAIN-CONTAINING PROTEIN"/>
    <property type="match status" value="1"/>
</dbReference>
<evidence type="ECO:0000256" key="2">
    <source>
        <dbReference type="SAM" id="Phobius"/>
    </source>
</evidence>
<dbReference type="Proteomes" id="UP001610444">
    <property type="component" value="Unassembled WGS sequence"/>
</dbReference>
<keyword evidence="4" id="KW-1185">Reference proteome</keyword>